<feature type="chain" id="PRO_5033998974" description="Protein EVI2A" evidence="2">
    <location>
        <begin position="30"/>
        <end position="259"/>
    </location>
</feature>
<reference evidence="3" key="2">
    <citation type="submission" date="2025-09" db="UniProtKB">
        <authorList>
            <consortium name="Ensembl"/>
        </authorList>
    </citation>
    <scope>IDENTIFICATION</scope>
</reference>
<dbReference type="AlphaFoldDB" id="A0A8C3RY78"/>
<keyword evidence="1" id="KW-0472">Membrane</keyword>
<name>A0A8C3RY78_CHESE</name>
<dbReference type="GO" id="GO:0016020">
    <property type="term" value="C:membrane"/>
    <property type="evidence" value="ECO:0007669"/>
    <property type="project" value="InterPro"/>
</dbReference>
<dbReference type="PANTHER" id="PTHR15568:SF0">
    <property type="entry name" value="PROTEIN EVI2A"/>
    <property type="match status" value="1"/>
</dbReference>
<organism evidence="3 4">
    <name type="scientific">Chelydra serpentina</name>
    <name type="common">Snapping turtle</name>
    <name type="synonym">Testudo serpentina</name>
    <dbReference type="NCBI Taxonomy" id="8475"/>
    <lineage>
        <taxon>Eukaryota</taxon>
        <taxon>Metazoa</taxon>
        <taxon>Chordata</taxon>
        <taxon>Craniata</taxon>
        <taxon>Vertebrata</taxon>
        <taxon>Euteleostomi</taxon>
        <taxon>Archelosauria</taxon>
        <taxon>Testudinata</taxon>
        <taxon>Testudines</taxon>
        <taxon>Cryptodira</taxon>
        <taxon>Durocryptodira</taxon>
        <taxon>Americhelydia</taxon>
        <taxon>Chelydroidea</taxon>
        <taxon>Chelydridae</taxon>
        <taxon>Chelydra</taxon>
    </lineage>
</organism>
<evidence type="ECO:0000313" key="3">
    <source>
        <dbReference type="Ensembl" id="ENSCSRP00000006833.1"/>
    </source>
</evidence>
<evidence type="ECO:0000313" key="4">
    <source>
        <dbReference type="Proteomes" id="UP000694403"/>
    </source>
</evidence>
<reference evidence="3" key="1">
    <citation type="submission" date="2025-08" db="UniProtKB">
        <authorList>
            <consortium name="Ensembl"/>
        </authorList>
    </citation>
    <scope>IDENTIFICATION</scope>
</reference>
<keyword evidence="1" id="KW-0812">Transmembrane</keyword>
<dbReference type="Proteomes" id="UP000694403">
    <property type="component" value="Unplaced"/>
</dbReference>
<sequence>MNMKLTRRCNPHFAFIVVTIFSLRLQIRANYTDHPLVTNESYLGIITQNISENHSTTEASTNLTEQDTDYNEESTTTFEMQTVAFQPTTFSQEPSTSSPGFHPTSAVQDSLTTTKTQITTKTENCEEKNKSLILICFIIIAVLVLACTFLFLSTVAMANKVSYLKRSNQGKRMPRSNGDFLVTSSLWPAGSDTWQKKSKELTGTDLMMQDLISETAITVQKKNAVETTEKLTSGRANDQKKEEASKPCDSIITNFIVEI</sequence>
<feature type="signal peptide" evidence="2">
    <location>
        <begin position="1"/>
        <end position="29"/>
    </location>
</feature>
<keyword evidence="4" id="KW-1185">Reference proteome</keyword>
<protein>
    <recommendedName>
        <fullName evidence="5">Protein EVI2A</fullName>
    </recommendedName>
</protein>
<dbReference type="PANTHER" id="PTHR15568">
    <property type="entry name" value="ECOTROPIC VIRAL INTEGRATION SITE 2A"/>
    <property type="match status" value="1"/>
</dbReference>
<accession>A0A8C3RY78</accession>
<feature type="transmembrane region" description="Helical" evidence="1">
    <location>
        <begin position="132"/>
        <end position="158"/>
    </location>
</feature>
<dbReference type="InterPro" id="IPR008608">
    <property type="entry name" value="Ectropic_vir_integratn_site_2A"/>
</dbReference>
<evidence type="ECO:0000256" key="2">
    <source>
        <dbReference type="SAM" id="SignalP"/>
    </source>
</evidence>
<dbReference type="Ensembl" id="ENSCSRT00000007047.1">
    <property type="protein sequence ID" value="ENSCSRP00000006833.1"/>
    <property type="gene ID" value="ENSCSRG00000005080.1"/>
</dbReference>
<dbReference type="PIRSF" id="PIRSF019625">
    <property type="entry name" value="EVI_S2A"/>
    <property type="match status" value="1"/>
</dbReference>
<proteinExistence type="predicted"/>
<dbReference type="Pfam" id="PF05399">
    <property type="entry name" value="EVI2A"/>
    <property type="match status" value="1"/>
</dbReference>
<evidence type="ECO:0008006" key="5">
    <source>
        <dbReference type="Google" id="ProtNLM"/>
    </source>
</evidence>
<evidence type="ECO:0000256" key="1">
    <source>
        <dbReference type="SAM" id="Phobius"/>
    </source>
</evidence>
<keyword evidence="1" id="KW-1133">Transmembrane helix</keyword>
<keyword evidence="2" id="KW-0732">Signal</keyword>